<dbReference type="FunFam" id="2.130.10.10:FF:000017">
    <property type="entry name" value="SEC13 homolog (S. cerevisiae)"/>
    <property type="match status" value="1"/>
</dbReference>
<dbReference type="Pfam" id="PF00400">
    <property type="entry name" value="WD40"/>
    <property type="match status" value="6"/>
</dbReference>
<feature type="region of interest" description="Disordered" evidence="12">
    <location>
        <begin position="1"/>
        <end position="21"/>
    </location>
</feature>
<dbReference type="GO" id="GO:0031080">
    <property type="term" value="C:nuclear pore outer ring"/>
    <property type="evidence" value="ECO:0007669"/>
    <property type="project" value="TreeGrafter"/>
</dbReference>
<keyword evidence="4 11" id="KW-0853">WD repeat</keyword>
<accession>A0AA88GHE8</accession>
<evidence type="ECO:0000256" key="4">
    <source>
        <dbReference type="ARBA" id="ARBA00022574"/>
    </source>
</evidence>
<evidence type="ECO:0000256" key="9">
    <source>
        <dbReference type="ARBA" id="ARBA00023132"/>
    </source>
</evidence>
<dbReference type="AlphaFoldDB" id="A0AA88GHE8"/>
<evidence type="ECO:0000313" key="14">
    <source>
        <dbReference type="Proteomes" id="UP000816034"/>
    </source>
</evidence>
<keyword evidence="6" id="KW-0509">mRNA transport</keyword>
<dbReference type="InterPro" id="IPR001680">
    <property type="entry name" value="WD40_rpt"/>
</dbReference>
<evidence type="ECO:0000313" key="13">
    <source>
        <dbReference type="EMBL" id="KAG2378603.1"/>
    </source>
</evidence>
<sequence>MSSLPSSSIMPSTSPSSALHQTAPVKTFSSDHQDMIHDAQADYYGKRLATCSSDCTIRIFDLAPGATEQQEPKLLDVLTGHEGPVWQVSWAHPQFGSILASCSYDHKVIIWKENQQTHKWAKVFDYRLDSSVNSISWAPHEHGLHLASASSDCQITIFSYDEQSNNWRVSNIRDAHKIGCNSVCWAPASHTGALVQQPTQDQPESSKFVKRMVSGGSDNLVKIWEYNESINQWKDTTLEGHTDWVRDVSWAPNIGLPYETIASCSQDKTVIIWTRDQNSNQWSKQVLAFDNVVWRVSWSLTGNILAVSTADNEVTLWKEDVTGKYKKISSLSDK</sequence>
<dbReference type="GO" id="GO:0032008">
    <property type="term" value="P:positive regulation of TOR signaling"/>
    <property type="evidence" value="ECO:0007669"/>
    <property type="project" value="TreeGrafter"/>
</dbReference>
<evidence type="ECO:0000256" key="8">
    <source>
        <dbReference type="ARBA" id="ARBA00023010"/>
    </source>
</evidence>
<dbReference type="GO" id="GO:0051028">
    <property type="term" value="P:mRNA transport"/>
    <property type="evidence" value="ECO:0007669"/>
    <property type="project" value="UniProtKB-KW"/>
</dbReference>
<keyword evidence="8" id="KW-0811">Translocation</keyword>
<keyword evidence="14" id="KW-1185">Reference proteome</keyword>
<reference evidence="13 14" key="1">
    <citation type="journal article" date="2018" name="BMC Genomics">
        <title>The genome of Naegleria lovaniensis, the basis for a comparative approach to unravel pathogenicity factors of the human pathogenic amoeba N. fowleri.</title>
        <authorList>
            <person name="Liechti N."/>
            <person name="Schurch N."/>
            <person name="Bruggmann R."/>
            <person name="Wittwer M."/>
        </authorList>
    </citation>
    <scope>NUCLEOTIDE SEQUENCE [LARGE SCALE GENOMIC DNA]</scope>
    <source>
        <strain evidence="13 14">ATCC 30569</strain>
    </source>
</reference>
<dbReference type="RefSeq" id="XP_044545865.1">
    <property type="nucleotide sequence ID" value="XM_044698297.1"/>
</dbReference>
<evidence type="ECO:0000256" key="1">
    <source>
        <dbReference type="ARBA" id="ARBA00004567"/>
    </source>
</evidence>
<dbReference type="Gene3D" id="2.130.10.10">
    <property type="entry name" value="YVTN repeat-like/Quinoprotein amine dehydrogenase"/>
    <property type="match status" value="1"/>
</dbReference>
<dbReference type="GO" id="GO:0006606">
    <property type="term" value="P:protein import into nucleus"/>
    <property type="evidence" value="ECO:0007669"/>
    <property type="project" value="TreeGrafter"/>
</dbReference>
<comment type="caution">
    <text evidence="13">The sequence shown here is derived from an EMBL/GenBank/DDBJ whole genome shotgun (WGS) entry which is preliminary data.</text>
</comment>
<dbReference type="SMART" id="SM00320">
    <property type="entry name" value="WD40"/>
    <property type="match status" value="6"/>
</dbReference>
<keyword evidence="9" id="KW-0906">Nuclear pore complex</keyword>
<keyword evidence="7" id="KW-0653">Protein transport</keyword>
<protein>
    <recommendedName>
        <fullName evidence="15">Protein transport protein SEC13</fullName>
    </recommendedName>
</protein>
<organism evidence="13 14">
    <name type="scientific">Naegleria lovaniensis</name>
    <name type="common">Amoeba</name>
    <dbReference type="NCBI Taxonomy" id="51637"/>
    <lineage>
        <taxon>Eukaryota</taxon>
        <taxon>Discoba</taxon>
        <taxon>Heterolobosea</taxon>
        <taxon>Tetramitia</taxon>
        <taxon>Eutetramitia</taxon>
        <taxon>Vahlkampfiidae</taxon>
        <taxon>Naegleria</taxon>
    </lineage>
</organism>
<dbReference type="GO" id="GO:0032527">
    <property type="term" value="P:protein exit from endoplasmic reticulum"/>
    <property type="evidence" value="ECO:0007669"/>
    <property type="project" value="TreeGrafter"/>
</dbReference>
<dbReference type="SUPFAM" id="SSF50978">
    <property type="entry name" value="WD40 repeat-like"/>
    <property type="match status" value="1"/>
</dbReference>
<feature type="compositionally biased region" description="Low complexity" evidence="12">
    <location>
        <begin position="1"/>
        <end position="17"/>
    </location>
</feature>
<dbReference type="GeneID" id="68100696"/>
<proteinExistence type="inferred from homology"/>
<evidence type="ECO:0000256" key="12">
    <source>
        <dbReference type="SAM" id="MobiDB-lite"/>
    </source>
</evidence>
<keyword evidence="5" id="KW-0677">Repeat</keyword>
<dbReference type="InterPro" id="IPR037363">
    <property type="entry name" value="Sec13/Seh1_fam"/>
</dbReference>
<dbReference type="InterPro" id="IPR015943">
    <property type="entry name" value="WD40/YVTN_repeat-like_dom_sf"/>
</dbReference>
<evidence type="ECO:0000256" key="11">
    <source>
        <dbReference type="PROSITE-ProRule" id="PRU00221"/>
    </source>
</evidence>
<feature type="repeat" description="WD" evidence="11">
    <location>
        <begin position="238"/>
        <end position="273"/>
    </location>
</feature>
<evidence type="ECO:0000256" key="6">
    <source>
        <dbReference type="ARBA" id="ARBA00022816"/>
    </source>
</evidence>
<dbReference type="PROSITE" id="PS50294">
    <property type="entry name" value="WD_REPEATS_REGION"/>
    <property type="match status" value="1"/>
</dbReference>
<dbReference type="EMBL" id="PYSW02000032">
    <property type="protein sequence ID" value="KAG2378603.1"/>
    <property type="molecule type" value="Genomic_DNA"/>
</dbReference>
<comment type="similarity">
    <text evidence="2">Belongs to the WD repeat SEC13 family.</text>
</comment>
<feature type="repeat" description="WD" evidence="11">
    <location>
        <begin position="78"/>
        <end position="112"/>
    </location>
</feature>
<keyword evidence="10" id="KW-0539">Nucleus</keyword>
<dbReference type="Proteomes" id="UP000816034">
    <property type="component" value="Unassembled WGS sequence"/>
</dbReference>
<gene>
    <name evidence="13" type="ORF">C9374_008242</name>
</gene>
<evidence type="ECO:0000256" key="10">
    <source>
        <dbReference type="ARBA" id="ARBA00023242"/>
    </source>
</evidence>
<dbReference type="GO" id="GO:0005198">
    <property type="term" value="F:structural molecule activity"/>
    <property type="evidence" value="ECO:0007669"/>
    <property type="project" value="InterPro"/>
</dbReference>
<evidence type="ECO:0000256" key="3">
    <source>
        <dbReference type="ARBA" id="ARBA00022448"/>
    </source>
</evidence>
<evidence type="ECO:0008006" key="15">
    <source>
        <dbReference type="Google" id="ProtNLM"/>
    </source>
</evidence>
<dbReference type="GO" id="GO:0030127">
    <property type="term" value="C:COPII vesicle coat"/>
    <property type="evidence" value="ECO:0007669"/>
    <property type="project" value="TreeGrafter"/>
</dbReference>
<evidence type="ECO:0000256" key="7">
    <source>
        <dbReference type="ARBA" id="ARBA00022927"/>
    </source>
</evidence>
<dbReference type="PROSITE" id="PS50082">
    <property type="entry name" value="WD_REPEATS_2"/>
    <property type="match status" value="2"/>
</dbReference>
<dbReference type="InterPro" id="IPR036322">
    <property type="entry name" value="WD40_repeat_dom_sf"/>
</dbReference>
<keyword evidence="3" id="KW-0813">Transport</keyword>
<name>A0AA88GHE8_NAELO</name>
<evidence type="ECO:0000256" key="2">
    <source>
        <dbReference type="ARBA" id="ARBA00010102"/>
    </source>
</evidence>
<dbReference type="PANTHER" id="PTHR11024:SF2">
    <property type="entry name" value="PROTEIN SEC13 HOMOLOG"/>
    <property type="match status" value="1"/>
</dbReference>
<dbReference type="GO" id="GO:0090114">
    <property type="term" value="P:COPII-coated vesicle budding"/>
    <property type="evidence" value="ECO:0007669"/>
    <property type="project" value="TreeGrafter"/>
</dbReference>
<dbReference type="PANTHER" id="PTHR11024">
    <property type="entry name" value="NUCLEAR PORE COMPLEX PROTEIN SEC13 / SEH1 FAMILY MEMBER"/>
    <property type="match status" value="1"/>
</dbReference>
<comment type="subcellular location">
    <subcellularLocation>
        <location evidence="1">Nucleus</location>
        <location evidence="1">Nuclear pore complex</location>
    </subcellularLocation>
</comment>
<evidence type="ECO:0000256" key="5">
    <source>
        <dbReference type="ARBA" id="ARBA00022737"/>
    </source>
</evidence>